<feature type="region of interest" description="Disordered" evidence="1">
    <location>
        <begin position="284"/>
        <end position="333"/>
    </location>
</feature>
<feature type="region of interest" description="Disordered" evidence="1">
    <location>
        <begin position="424"/>
        <end position="527"/>
    </location>
</feature>
<feature type="region of interest" description="Disordered" evidence="1">
    <location>
        <begin position="1"/>
        <end position="73"/>
    </location>
</feature>
<dbReference type="Proteomes" id="UP000800235">
    <property type="component" value="Unassembled WGS sequence"/>
</dbReference>
<comment type="caution">
    <text evidence="2">The sequence shown here is derived from an EMBL/GenBank/DDBJ whole genome shotgun (WGS) entry which is preliminary data.</text>
</comment>
<keyword evidence="3" id="KW-1185">Reference proteome</keyword>
<feature type="compositionally biased region" description="Basic residues" evidence="1">
    <location>
        <begin position="444"/>
        <end position="466"/>
    </location>
</feature>
<feature type="compositionally biased region" description="Acidic residues" evidence="1">
    <location>
        <begin position="306"/>
        <end position="315"/>
    </location>
</feature>
<feature type="compositionally biased region" description="Low complexity" evidence="1">
    <location>
        <begin position="494"/>
        <end position="527"/>
    </location>
</feature>
<feature type="compositionally biased region" description="Polar residues" evidence="1">
    <location>
        <begin position="1"/>
        <end position="17"/>
    </location>
</feature>
<dbReference type="EMBL" id="MU007107">
    <property type="protein sequence ID" value="KAF2420693.1"/>
    <property type="molecule type" value="Genomic_DNA"/>
</dbReference>
<name>A0A9P4NGR2_9PEZI</name>
<evidence type="ECO:0000313" key="3">
    <source>
        <dbReference type="Proteomes" id="UP000800235"/>
    </source>
</evidence>
<protein>
    <submittedName>
        <fullName evidence="2">Uncharacterized protein</fullName>
    </submittedName>
</protein>
<sequence>MASPSTSRNQGASSSIPFTDESRIERRSFTPLTYESVDHSAQLGVHKSRKRKIDDRISPSHRSKQQDPSVDKRKVDVAGYAQIPDHSTVAGAEAYAAELNKHEWSEDNQPPIMSLVYLPWDRPEFPLLIENGQVICSPWLNRRENDEKHEVGESQDKFDARIKRNRLNGIYEYLPTRDVKFLPPVITWNKRMGWKIALWELLGANAHDIVHRIDPGQDGLETSWTNHYRVRNAVQEASAKWRMKFGGLLDSFTSNRSAGEKVSQRATAVLAGYQQREYYPKASTKAKKAKLEAKDTAPAKAGSDIGADEPAEEEGTADKVQEKKGKEKAEKVSNRYQMRRPMFKESIFFNSTWIIDRVNKKMYQPNLKSKGRTPKAANTTEYDLWEPALPTSSFKNLLAALTLAMNITAIDDFEDVYRGLPGTQKATEEDGMNDEELDGEASPQKKRKAYTRKPKAAPTKGKRGKEKKAAGADSGMSAEEHEEDEEWLAEVNDAAETSQTAETTQMSNTQQQSNQTENTAASTTAPLSQSQQAYLASLQTTAPLTHGQQAYLDMMVLPKPLTRERAKRRYQRRNQKLKDHGLPVGSEAYMPKNFFPVSLPDDRTEEAAQLIELWNSRTDRLVDRMLLMQPESSETWGSLLTEYHYALWTLSLMLNRMRICWMGFGLRTVERRGGARVKRGKENWEGKDEVNV</sequence>
<evidence type="ECO:0000256" key="1">
    <source>
        <dbReference type="SAM" id="MobiDB-lite"/>
    </source>
</evidence>
<feature type="compositionally biased region" description="Basic and acidic residues" evidence="1">
    <location>
        <begin position="316"/>
        <end position="333"/>
    </location>
</feature>
<organism evidence="2 3">
    <name type="scientific">Tothia fuscella</name>
    <dbReference type="NCBI Taxonomy" id="1048955"/>
    <lineage>
        <taxon>Eukaryota</taxon>
        <taxon>Fungi</taxon>
        <taxon>Dikarya</taxon>
        <taxon>Ascomycota</taxon>
        <taxon>Pezizomycotina</taxon>
        <taxon>Dothideomycetes</taxon>
        <taxon>Pleosporomycetidae</taxon>
        <taxon>Venturiales</taxon>
        <taxon>Cylindrosympodiaceae</taxon>
        <taxon>Tothia</taxon>
    </lineage>
</organism>
<dbReference type="AlphaFoldDB" id="A0A9P4NGR2"/>
<reference evidence="2" key="1">
    <citation type="journal article" date="2020" name="Stud. Mycol.">
        <title>101 Dothideomycetes genomes: a test case for predicting lifestyles and emergence of pathogens.</title>
        <authorList>
            <person name="Haridas S."/>
            <person name="Albert R."/>
            <person name="Binder M."/>
            <person name="Bloem J."/>
            <person name="Labutti K."/>
            <person name="Salamov A."/>
            <person name="Andreopoulos B."/>
            <person name="Baker S."/>
            <person name="Barry K."/>
            <person name="Bills G."/>
            <person name="Bluhm B."/>
            <person name="Cannon C."/>
            <person name="Castanera R."/>
            <person name="Culley D."/>
            <person name="Daum C."/>
            <person name="Ezra D."/>
            <person name="Gonzalez J."/>
            <person name="Henrissat B."/>
            <person name="Kuo A."/>
            <person name="Liang C."/>
            <person name="Lipzen A."/>
            <person name="Lutzoni F."/>
            <person name="Magnuson J."/>
            <person name="Mondo S."/>
            <person name="Nolan M."/>
            <person name="Ohm R."/>
            <person name="Pangilinan J."/>
            <person name="Park H.-J."/>
            <person name="Ramirez L."/>
            <person name="Alfaro M."/>
            <person name="Sun H."/>
            <person name="Tritt A."/>
            <person name="Yoshinaga Y."/>
            <person name="Zwiers L.-H."/>
            <person name="Turgeon B."/>
            <person name="Goodwin S."/>
            <person name="Spatafora J."/>
            <person name="Crous P."/>
            <person name="Grigoriev I."/>
        </authorList>
    </citation>
    <scope>NUCLEOTIDE SEQUENCE</scope>
    <source>
        <strain evidence="2">CBS 130266</strain>
    </source>
</reference>
<gene>
    <name evidence="2" type="ORF">EJ08DRAFT_702368</name>
</gene>
<feature type="compositionally biased region" description="Acidic residues" evidence="1">
    <location>
        <begin position="429"/>
        <end position="439"/>
    </location>
</feature>
<accession>A0A9P4NGR2</accession>
<evidence type="ECO:0000313" key="2">
    <source>
        <dbReference type="EMBL" id="KAF2420693.1"/>
    </source>
</evidence>
<proteinExistence type="predicted"/>